<dbReference type="PANTHER" id="PTHR12418:SF19">
    <property type="entry name" value="ACYL-COENZYME A THIOESTERASE THEM4"/>
    <property type="match status" value="1"/>
</dbReference>
<dbReference type="RefSeq" id="WP_337311318.1">
    <property type="nucleotide sequence ID" value="NZ_JAEKNS010000080.1"/>
</dbReference>
<keyword evidence="6" id="KW-0053">Apoptosis</keyword>
<comment type="subcellular location">
    <subcellularLocation>
        <location evidence="3">Cell projection</location>
        <location evidence="3">Ruffle membrane</location>
    </subcellularLocation>
    <subcellularLocation>
        <location evidence="2">Cytoplasm</location>
    </subcellularLocation>
    <subcellularLocation>
        <location evidence="1">Membrane</location>
        <topology evidence="1">Peripheral membrane protein</topology>
    </subcellularLocation>
</comment>
<dbReference type="CDD" id="cd03443">
    <property type="entry name" value="PaaI_thioesterase"/>
    <property type="match status" value="1"/>
</dbReference>
<evidence type="ECO:0000259" key="24">
    <source>
        <dbReference type="Pfam" id="PF03061"/>
    </source>
</evidence>
<evidence type="ECO:0000256" key="23">
    <source>
        <dbReference type="ARBA" id="ARBA00048180"/>
    </source>
</evidence>
<evidence type="ECO:0000256" key="20">
    <source>
        <dbReference type="ARBA" id="ARBA00047734"/>
    </source>
</evidence>
<comment type="catalytic activity">
    <reaction evidence="21">
        <text>decanoyl-CoA + H2O = decanoate + CoA + H(+)</text>
        <dbReference type="Rhea" id="RHEA:40059"/>
        <dbReference type="ChEBI" id="CHEBI:15377"/>
        <dbReference type="ChEBI" id="CHEBI:15378"/>
        <dbReference type="ChEBI" id="CHEBI:27689"/>
        <dbReference type="ChEBI" id="CHEBI:57287"/>
        <dbReference type="ChEBI" id="CHEBI:61430"/>
    </reaction>
    <physiologicalReaction direction="left-to-right" evidence="21">
        <dbReference type="Rhea" id="RHEA:40060"/>
    </physiologicalReaction>
</comment>
<evidence type="ECO:0000313" key="28">
    <source>
        <dbReference type="Proteomes" id="UP000606991"/>
    </source>
</evidence>
<comment type="catalytic activity">
    <reaction evidence="14">
        <text>(9Z)-octadecenoyl-CoA + H2O = (9Z)-octadecenoate + CoA + H(+)</text>
        <dbReference type="Rhea" id="RHEA:40139"/>
        <dbReference type="ChEBI" id="CHEBI:15377"/>
        <dbReference type="ChEBI" id="CHEBI:15378"/>
        <dbReference type="ChEBI" id="CHEBI:30823"/>
        <dbReference type="ChEBI" id="CHEBI:57287"/>
        <dbReference type="ChEBI" id="CHEBI:57387"/>
    </reaction>
    <physiologicalReaction direction="left-to-right" evidence="14">
        <dbReference type="Rhea" id="RHEA:40140"/>
    </physiologicalReaction>
</comment>
<comment type="caution">
    <text evidence="26">The sequence shown here is derived from an EMBL/GenBank/DDBJ whole genome shotgun (WGS) entry which is preliminary data.</text>
</comment>
<dbReference type="GO" id="GO:0006631">
    <property type="term" value="P:fatty acid metabolic process"/>
    <property type="evidence" value="ECO:0007669"/>
    <property type="project" value="UniProtKB-KW"/>
</dbReference>
<dbReference type="Pfam" id="PF03061">
    <property type="entry name" value="4HBT"/>
    <property type="match status" value="1"/>
</dbReference>
<keyword evidence="11" id="KW-0472">Membrane</keyword>
<evidence type="ECO:0000256" key="15">
    <source>
        <dbReference type="ARBA" id="ARBA00038456"/>
    </source>
</evidence>
<comment type="catalytic activity">
    <reaction evidence="13">
        <text>(5Z,8Z,11Z,14Z)-eicosatetraenoyl-CoA + H2O = (5Z,8Z,11Z,14Z)-eicosatetraenoate + CoA + H(+)</text>
        <dbReference type="Rhea" id="RHEA:40151"/>
        <dbReference type="ChEBI" id="CHEBI:15377"/>
        <dbReference type="ChEBI" id="CHEBI:15378"/>
        <dbReference type="ChEBI" id="CHEBI:32395"/>
        <dbReference type="ChEBI" id="CHEBI:57287"/>
        <dbReference type="ChEBI" id="CHEBI:57368"/>
    </reaction>
    <physiologicalReaction direction="left-to-right" evidence="13">
        <dbReference type="Rhea" id="RHEA:40152"/>
    </physiologicalReaction>
</comment>
<feature type="domain" description="Thioesterase" evidence="24">
    <location>
        <begin position="61"/>
        <end position="134"/>
    </location>
</feature>
<reference evidence="26 27" key="1">
    <citation type="journal article" date="2017" name="Nature">
        <title>Atmospheric trace gases support primary production in Antarctic desert surface soil.</title>
        <authorList>
            <person name="Ji M."/>
            <person name="Greening C."/>
            <person name="Vanwonterghem I."/>
            <person name="Carere C.R."/>
            <person name="Bay S.K."/>
            <person name="Steen J.A."/>
            <person name="Montgomery K."/>
            <person name="Lines T."/>
            <person name="Beardall J."/>
            <person name="van Dorst J."/>
            <person name="Snape I."/>
            <person name="Stott M.B."/>
            <person name="Hugenholtz P."/>
            <person name="Ferrari B.C."/>
        </authorList>
    </citation>
    <scope>NUCLEOTIDE SEQUENCE [LARGE SCALE GENOMIC DNA]</scope>
    <source>
        <strain evidence="26">RRmetagenome_bin12</strain>
    </source>
</reference>
<evidence type="ECO:0000256" key="14">
    <source>
        <dbReference type="ARBA" id="ARBA00037002"/>
    </source>
</evidence>
<keyword evidence="10" id="KW-0443">Lipid metabolism</keyword>
<dbReference type="InterPro" id="IPR006683">
    <property type="entry name" value="Thioestr_dom"/>
</dbReference>
<reference evidence="25 28" key="3">
    <citation type="submission" date="2020-10" db="EMBL/GenBank/DDBJ databases">
        <title>Ca. Dormibacterota MAGs.</title>
        <authorList>
            <person name="Montgomery K."/>
        </authorList>
    </citation>
    <scope>NUCLEOTIDE SEQUENCE [LARGE SCALE GENOMIC DNA]</scope>
    <source>
        <strain evidence="25">SC8812_S17_18</strain>
    </source>
</reference>
<evidence type="ECO:0000256" key="22">
    <source>
        <dbReference type="ARBA" id="ARBA00048074"/>
    </source>
</evidence>
<evidence type="ECO:0000256" key="13">
    <source>
        <dbReference type="ARBA" id="ARBA00035852"/>
    </source>
</evidence>
<evidence type="ECO:0000256" key="17">
    <source>
        <dbReference type="ARBA" id="ARBA00040123"/>
    </source>
</evidence>
<evidence type="ECO:0000256" key="10">
    <source>
        <dbReference type="ARBA" id="ARBA00023098"/>
    </source>
</evidence>
<dbReference type="Proteomes" id="UP000248724">
    <property type="component" value="Unassembled WGS sequence"/>
</dbReference>
<proteinExistence type="inferred from homology"/>
<dbReference type="GO" id="GO:0016787">
    <property type="term" value="F:hydrolase activity"/>
    <property type="evidence" value="ECO:0007669"/>
    <property type="project" value="UniProtKB-KW"/>
</dbReference>
<name>A0A2W6A1W1_9BACT</name>
<comment type="catalytic activity">
    <reaction evidence="22">
        <text>dodecanoyl-CoA + H2O = dodecanoate + CoA + H(+)</text>
        <dbReference type="Rhea" id="RHEA:30135"/>
        <dbReference type="ChEBI" id="CHEBI:15377"/>
        <dbReference type="ChEBI" id="CHEBI:15378"/>
        <dbReference type="ChEBI" id="CHEBI:18262"/>
        <dbReference type="ChEBI" id="CHEBI:57287"/>
        <dbReference type="ChEBI" id="CHEBI:57375"/>
    </reaction>
    <physiologicalReaction direction="left-to-right" evidence="22">
        <dbReference type="Rhea" id="RHEA:30136"/>
    </physiologicalReaction>
</comment>
<dbReference type="EC" id="3.1.2.2" evidence="16"/>
<dbReference type="Gene3D" id="3.10.129.10">
    <property type="entry name" value="Hotdog Thioesterase"/>
    <property type="match status" value="1"/>
</dbReference>
<evidence type="ECO:0000256" key="16">
    <source>
        <dbReference type="ARBA" id="ARBA00038848"/>
    </source>
</evidence>
<protein>
    <recommendedName>
        <fullName evidence="17">Acyl-coenzyme A thioesterase THEM4</fullName>
        <ecNumber evidence="16">3.1.2.2</ecNumber>
    </recommendedName>
    <alternativeName>
        <fullName evidence="18">Thioesterase superfamily member 4</fullName>
    </alternativeName>
</protein>
<evidence type="ECO:0000256" key="3">
    <source>
        <dbReference type="ARBA" id="ARBA00004632"/>
    </source>
</evidence>
<keyword evidence="7" id="KW-0378">Hydrolase</keyword>
<evidence type="ECO:0000256" key="8">
    <source>
        <dbReference type="ARBA" id="ARBA00022832"/>
    </source>
</evidence>
<evidence type="ECO:0000256" key="6">
    <source>
        <dbReference type="ARBA" id="ARBA00022703"/>
    </source>
</evidence>
<dbReference type="EMBL" id="JAEKNS010000080">
    <property type="protein sequence ID" value="MBJ7594802.1"/>
    <property type="molecule type" value="Genomic_DNA"/>
</dbReference>
<accession>A0A934NA11</accession>
<comment type="similarity">
    <text evidence="15">Belongs to the THEM4/THEM5 thioesterase family.</text>
</comment>
<dbReference type="InterPro" id="IPR029069">
    <property type="entry name" value="HotDog_dom_sf"/>
</dbReference>
<evidence type="ECO:0000313" key="27">
    <source>
        <dbReference type="Proteomes" id="UP000248724"/>
    </source>
</evidence>
<evidence type="ECO:0000256" key="9">
    <source>
        <dbReference type="ARBA" id="ARBA00022946"/>
    </source>
</evidence>
<comment type="catalytic activity">
    <reaction evidence="23">
        <text>tetradecanoyl-CoA + H2O = tetradecanoate + CoA + H(+)</text>
        <dbReference type="Rhea" id="RHEA:40119"/>
        <dbReference type="ChEBI" id="CHEBI:15377"/>
        <dbReference type="ChEBI" id="CHEBI:15378"/>
        <dbReference type="ChEBI" id="CHEBI:30807"/>
        <dbReference type="ChEBI" id="CHEBI:57287"/>
        <dbReference type="ChEBI" id="CHEBI:57385"/>
    </reaction>
    <physiologicalReaction direction="left-to-right" evidence="23">
        <dbReference type="Rhea" id="RHEA:40120"/>
    </physiologicalReaction>
</comment>
<evidence type="ECO:0000313" key="25">
    <source>
        <dbReference type="EMBL" id="MBJ7594802.1"/>
    </source>
</evidence>
<dbReference type="Proteomes" id="UP000606991">
    <property type="component" value="Unassembled WGS sequence"/>
</dbReference>
<dbReference type="EMBL" id="QHBU01000289">
    <property type="protein sequence ID" value="PZR77664.1"/>
    <property type="molecule type" value="Genomic_DNA"/>
</dbReference>
<evidence type="ECO:0000256" key="18">
    <source>
        <dbReference type="ARBA" id="ARBA00043210"/>
    </source>
</evidence>
<keyword evidence="4" id="KW-1003">Cell membrane</keyword>
<comment type="catalytic activity">
    <reaction evidence="19">
        <text>octanoyl-CoA + H2O = octanoate + CoA + H(+)</text>
        <dbReference type="Rhea" id="RHEA:30143"/>
        <dbReference type="ChEBI" id="CHEBI:15377"/>
        <dbReference type="ChEBI" id="CHEBI:15378"/>
        <dbReference type="ChEBI" id="CHEBI:25646"/>
        <dbReference type="ChEBI" id="CHEBI:57287"/>
        <dbReference type="ChEBI" id="CHEBI:57386"/>
    </reaction>
    <physiologicalReaction direction="left-to-right" evidence="19">
        <dbReference type="Rhea" id="RHEA:30144"/>
    </physiologicalReaction>
</comment>
<dbReference type="PANTHER" id="PTHR12418">
    <property type="entry name" value="ACYL-COENZYME A THIOESTERASE THEM4"/>
    <property type="match status" value="1"/>
</dbReference>
<evidence type="ECO:0000256" key="1">
    <source>
        <dbReference type="ARBA" id="ARBA00004170"/>
    </source>
</evidence>
<dbReference type="SUPFAM" id="SSF54637">
    <property type="entry name" value="Thioesterase/thiol ester dehydrase-isomerase"/>
    <property type="match status" value="1"/>
</dbReference>
<gene>
    <name evidence="26" type="ORF">DLM65_15135</name>
    <name evidence="25" type="ORF">JF886_08060</name>
</gene>
<comment type="catalytic activity">
    <reaction evidence="20">
        <text>hexadecanoyl-CoA + H2O = hexadecanoate + CoA + H(+)</text>
        <dbReference type="Rhea" id="RHEA:16645"/>
        <dbReference type="ChEBI" id="CHEBI:7896"/>
        <dbReference type="ChEBI" id="CHEBI:15377"/>
        <dbReference type="ChEBI" id="CHEBI:15378"/>
        <dbReference type="ChEBI" id="CHEBI:57287"/>
        <dbReference type="ChEBI" id="CHEBI:57379"/>
        <dbReference type="EC" id="3.1.2.2"/>
    </reaction>
    <physiologicalReaction direction="left-to-right" evidence="20">
        <dbReference type="Rhea" id="RHEA:16646"/>
    </physiologicalReaction>
</comment>
<evidence type="ECO:0000256" key="12">
    <source>
        <dbReference type="ARBA" id="ARBA00023273"/>
    </source>
</evidence>
<evidence type="ECO:0000256" key="19">
    <source>
        <dbReference type="ARBA" id="ARBA00047588"/>
    </source>
</evidence>
<evidence type="ECO:0000256" key="11">
    <source>
        <dbReference type="ARBA" id="ARBA00023136"/>
    </source>
</evidence>
<dbReference type="GO" id="GO:0016020">
    <property type="term" value="C:membrane"/>
    <property type="evidence" value="ECO:0007669"/>
    <property type="project" value="UniProtKB-SubCell"/>
</dbReference>
<keyword evidence="8" id="KW-0276">Fatty acid metabolism</keyword>
<keyword evidence="9" id="KW-0809">Transit peptide</keyword>
<evidence type="ECO:0000313" key="26">
    <source>
        <dbReference type="EMBL" id="PZR77664.1"/>
    </source>
</evidence>
<evidence type="ECO:0000256" key="4">
    <source>
        <dbReference type="ARBA" id="ARBA00022475"/>
    </source>
</evidence>
<reference evidence="26" key="2">
    <citation type="submission" date="2018-05" db="EMBL/GenBank/DDBJ databases">
        <authorList>
            <person name="Ferrari B."/>
        </authorList>
    </citation>
    <scope>NUCLEOTIDE SEQUENCE</scope>
    <source>
        <strain evidence="26">RRmetagenome_bin12</strain>
    </source>
</reference>
<dbReference type="InterPro" id="IPR052365">
    <property type="entry name" value="THEM4/THEM5_acyl-CoA_thioest"/>
</dbReference>
<accession>A0A2W6A1W1</accession>
<sequence>MSDPEHDETLDQAWLNDHSEYQRNFVHGLRNAGGLHLQYHLAGDRVITSWVASEEHAGFPGFVHGGLIAAVLDDVMGRCSVLHRRWVVTGRMEARFREVAPLGVALRVEAWTTRFTRRVMQAQSRMSLADGTVVAEATGTYLPIPGSLLGRMHQAWPGFADYTDEPE</sequence>
<evidence type="ECO:0000256" key="2">
    <source>
        <dbReference type="ARBA" id="ARBA00004496"/>
    </source>
</evidence>
<evidence type="ECO:0000256" key="7">
    <source>
        <dbReference type="ARBA" id="ARBA00022801"/>
    </source>
</evidence>
<keyword evidence="5" id="KW-0963">Cytoplasm</keyword>
<organism evidence="26 27">
    <name type="scientific">Candidatus Aeolococcus gillhamiae</name>
    <dbReference type="NCBI Taxonomy" id="3127015"/>
    <lineage>
        <taxon>Bacteria</taxon>
        <taxon>Bacillati</taxon>
        <taxon>Candidatus Dormiibacterota</taxon>
        <taxon>Candidatus Dormibacteria</taxon>
        <taxon>Candidatus Aeolococcales</taxon>
        <taxon>Candidatus Aeolococcaceae</taxon>
        <taxon>Candidatus Aeolococcus</taxon>
    </lineage>
</organism>
<evidence type="ECO:0000256" key="5">
    <source>
        <dbReference type="ARBA" id="ARBA00022490"/>
    </source>
</evidence>
<dbReference type="AlphaFoldDB" id="A0A2W6A1W1"/>
<dbReference type="GO" id="GO:0005737">
    <property type="term" value="C:cytoplasm"/>
    <property type="evidence" value="ECO:0007669"/>
    <property type="project" value="UniProtKB-SubCell"/>
</dbReference>
<evidence type="ECO:0000256" key="21">
    <source>
        <dbReference type="ARBA" id="ARBA00047969"/>
    </source>
</evidence>
<keyword evidence="12" id="KW-0966">Cell projection</keyword>